<organism evidence="7 8">
    <name type="scientific">Nesterenkonia halobia</name>
    <dbReference type="NCBI Taxonomy" id="37922"/>
    <lineage>
        <taxon>Bacteria</taxon>
        <taxon>Bacillati</taxon>
        <taxon>Actinomycetota</taxon>
        <taxon>Actinomycetes</taxon>
        <taxon>Micrococcales</taxon>
        <taxon>Micrococcaceae</taxon>
        <taxon>Nesterenkonia</taxon>
    </lineage>
</organism>
<dbReference type="RefSeq" id="WP_344719879.1">
    <property type="nucleotide sequence ID" value="NZ_BAAAYG010000005.1"/>
</dbReference>
<gene>
    <name evidence="7" type="ORF">GCM10020260_15150</name>
</gene>
<keyword evidence="3" id="KW-0238">DNA-binding</keyword>
<evidence type="ECO:0000256" key="4">
    <source>
        <dbReference type="ARBA" id="ARBA00023172"/>
    </source>
</evidence>
<dbReference type="InterPro" id="IPR010998">
    <property type="entry name" value="Integrase_recombinase_N"/>
</dbReference>
<feature type="region of interest" description="Disordered" evidence="5">
    <location>
        <begin position="1"/>
        <end position="29"/>
    </location>
</feature>
<evidence type="ECO:0000256" key="5">
    <source>
        <dbReference type="SAM" id="MobiDB-lite"/>
    </source>
</evidence>
<dbReference type="InterPro" id="IPR050090">
    <property type="entry name" value="Tyrosine_recombinase_XerCD"/>
</dbReference>
<dbReference type="Pfam" id="PF14659">
    <property type="entry name" value="Phage_int_SAM_3"/>
    <property type="match status" value="1"/>
</dbReference>
<dbReference type="Pfam" id="PF00589">
    <property type="entry name" value="Phage_integrase"/>
    <property type="match status" value="1"/>
</dbReference>
<evidence type="ECO:0000259" key="6">
    <source>
        <dbReference type="PROSITE" id="PS51898"/>
    </source>
</evidence>
<evidence type="ECO:0000256" key="2">
    <source>
        <dbReference type="ARBA" id="ARBA00022908"/>
    </source>
</evidence>
<keyword evidence="8" id="KW-1185">Reference proteome</keyword>
<dbReference type="Gene3D" id="1.10.150.130">
    <property type="match status" value="1"/>
</dbReference>
<sequence>MSPQRRNRRAGVEDLWTRGDGTPSARHGQGQRWRARWVDPSGREVTKAFRRKTDAQQHLDNVTAAMVADQYVAPEGGDLLVRNLVPKFLAGLDVKRSTMQGYKSAIDAQIMPRWGNVPLKAVTVSEVRAWLTAMQRGDPDGKTKRERDGLTSGSARKAGRVFSLILDVAVDDKLIARNPMERVKLPREGQPRKGKSLTRDELHALAAQMPAEQDRVLTLLLGYTGLRWGEAVALQASAVDYRRRRLHVHRTYGEAGGSTYAETPKDHEARWVPFPPFLADELHKLTEGKASGADLFSNTRGRPLQGTNWLPRVLRPALDRAGIPDAEDRRIHDLRHTYASLAIQAGANVKQLQRALGHADATITLNTYADLFEDDYAGLGDLLEPPAY</sequence>
<keyword evidence="4" id="KW-0233">DNA recombination</keyword>
<dbReference type="InterPro" id="IPR011010">
    <property type="entry name" value="DNA_brk_join_enz"/>
</dbReference>
<reference evidence="8" key="1">
    <citation type="journal article" date="2019" name="Int. J. Syst. Evol. Microbiol.">
        <title>The Global Catalogue of Microorganisms (GCM) 10K type strain sequencing project: providing services to taxonomists for standard genome sequencing and annotation.</title>
        <authorList>
            <consortium name="The Broad Institute Genomics Platform"/>
            <consortium name="The Broad Institute Genome Sequencing Center for Infectious Disease"/>
            <person name="Wu L."/>
            <person name="Ma J."/>
        </authorList>
    </citation>
    <scope>NUCLEOTIDE SEQUENCE [LARGE SCALE GENOMIC DNA]</scope>
    <source>
        <strain evidence="8">JCM 11483</strain>
    </source>
</reference>
<comment type="similarity">
    <text evidence="1">Belongs to the 'phage' integrase family.</text>
</comment>
<dbReference type="SUPFAM" id="SSF56349">
    <property type="entry name" value="DNA breaking-rejoining enzymes"/>
    <property type="match status" value="1"/>
</dbReference>
<dbReference type="InterPro" id="IPR013762">
    <property type="entry name" value="Integrase-like_cat_sf"/>
</dbReference>
<dbReference type="Proteomes" id="UP001501736">
    <property type="component" value="Unassembled WGS sequence"/>
</dbReference>
<dbReference type="CDD" id="cd01189">
    <property type="entry name" value="INT_ICEBs1_C_like"/>
    <property type="match status" value="1"/>
</dbReference>
<dbReference type="EMBL" id="BAAAYG010000005">
    <property type="protein sequence ID" value="GAA3284503.1"/>
    <property type="molecule type" value="Genomic_DNA"/>
</dbReference>
<dbReference type="Gene3D" id="1.10.443.10">
    <property type="entry name" value="Intergrase catalytic core"/>
    <property type="match status" value="1"/>
</dbReference>
<evidence type="ECO:0000256" key="3">
    <source>
        <dbReference type="ARBA" id="ARBA00023125"/>
    </source>
</evidence>
<evidence type="ECO:0000313" key="8">
    <source>
        <dbReference type="Proteomes" id="UP001501736"/>
    </source>
</evidence>
<evidence type="ECO:0000256" key="1">
    <source>
        <dbReference type="ARBA" id="ARBA00008857"/>
    </source>
</evidence>
<evidence type="ECO:0000313" key="7">
    <source>
        <dbReference type="EMBL" id="GAA3284503.1"/>
    </source>
</evidence>
<protein>
    <recommendedName>
        <fullName evidence="6">Tyr recombinase domain-containing protein</fullName>
    </recommendedName>
</protein>
<dbReference type="PANTHER" id="PTHR30349">
    <property type="entry name" value="PHAGE INTEGRASE-RELATED"/>
    <property type="match status" value="1"/>
</dbReference>
<dbReference type="InterPro" id="IPR004107">
    <property type="entry name" value="Integrase_SAM-like_N"/>
</dbReference>
<accession>A0ABP6RC49</accession>
<proteinExistence type="inferred from homology"/>
<keyword evidence="2" id="KW-0229">DNA integration</keyword>
<dbReference type="PANTHER" id="PTHR30349:SF64">
    <property type="entry name" value="PROPHAGE INTEGRASE INTD-RELATED"/>
    <property type="match status" value="1"/>
</dbReference>
<comment type="caution">
    <text evidence="7">The sequence shown here is derived from an EMBL/GenBank/DDBJ whole genome shotgun (WGS) entry which is preliminary data.</text>
</comment>
<feature type="domain" description="Tyr recombinase" evidence="6">
    <location>
        <begin position="192"/>
        <end position="381"/>
    </location>
</feature>
<dbReference type="InterPro" id="IPR002104">
    <property type="entry name" value="Integrase_catalytic"/>
</dbReference>
<dbReference type="PROSITE" id="PS51898">
    <property type="entry name" value="TYR_RECOMBINASE"/>
    <property type="match status" value="1"/>
</dbReference>
<name>A0ABP6RC49_9MICC</name>